<feature type="region of interest" description="Disordered" evidence="18">
    <location>
        <begin position="73"/>
        <end position="106"/>
    </location>
</feature>
<dbReference type="Pfam" id="PF01146">
    <property type="entry name" value="Caveolin"/>
    <property type="match status" value="1"/>
</dbReference>
<dbReference type="GO" id="GO:0005901">
    <property type="term" value="C:caveola"/>
    <property type="evidence" value="ECO:0007669"/>
    <property type="project" value="UniProtKB-SubCell"/>
</dbReference>
<feature type="compositionally biased region" description="Basic and acidic residues" evidence="18">
    <location>
        <begin position="1697"/>
        <end position="1711"/>
    </location>
</feature>
<feature type="region of interest" description="Disordered" evidence="18">
    <location>
        <begin position="1"/>
        <end position="59"/>
    </location>
</feature>
<feature type="compositionally biased region" description="Basic and acidic residues" evidence="18">
    <location>
        <begin position="1728"/>
        <end position="1778"/>
    </location>
</feature>
<organism evidence="20 21">
    <name type="scientific">Macrostomum lignano</name>
    <dbReference type="NCBI Taxonomy" id="282301"/>
    <lineage>
        <taxon>Eukaryota</taxon>
        <taxon>Metazoa</taxon>
        <taxon>Spiralia</taxon>
        <taxon>Lophotrochozoa</taxon>
        <taxon>Platyhelminthes</taxon>
        <taxon>Rhabditophora</taxon>
        <taxon>Macrostomorpha</taxon>
        <taxon>Macrostomida</taxon>
        <taxon>Macrostomidae</taxon>
        <taxon>Macrostomum</taxon>
    </lineage>
</organism>
<evidence type="ECO:0000256" key="16">
    <source>
        <dbReference type="ARBA" id="ARBA00023303"/>
    </source>
</evidence>
<keyword evidence="7 17" id="KW-0894">Sodium channel</keyword>
<keyword evidence="20" id="KW-1185">Reference proteome</keyword>
<accession>A0A1I8IL04</accession>
<keyword evidence="11" id="KW-0333">Golgi apparatus</keyword>
<evidence type="ECO:0000256" key="19">
    <source>
        <dbReference type="SAM" id="Phobius"/>
    </source>
</evidence>
<dbReference type="GO" id="GO:0070836">
    <property type="term" value="P:caveola assembly"/>
    <property type="evidence" value="ECO:0007669"/>
    <property type="project" value="InterPro"/>
</dbReference>
<evidence type="ECO:0000313" key="20">
    <source>
        <dbReference type="Proteomes" id="UP000095280"/>
    </source>
</evidence>
<keyword evidence="15 17" id="KW-0739">Sodium transport</keyword>
<evidence type="ECO:0000256" key="15">
    <source>
        <dbReference type="ARBA" id="ARBA00023201"/>
    </source>
</evidence>
<evidence type="ECO:0000256" key="5">
    <source>
        <dbReference type="ARBA" id="ARBA00010988"/>
    </source>
</evidence>
<proteinExistence type="inferred from homology"/>
<dbReference type="Proteomes" id="UP000095280">
    <property type="component" value="Unplaced"/>
</dbReference>
<evidence type="ECO:0000256" key="8">
    <source>
        <dbReference type="ARBA" id="ARBA00022475"/>
    </source>
</evidence>
<keyword evidence="10 19" id="KW-1133">Transmembrane helix</keyword>
<dbReference type="InterPro" id="IPR001873">
    <property type="entry name" value="ENaC"/>
</dbReference>
<keyword evidence="8" id="KW-1003">Cell membrane</keyword>
<feature type="compositionally biased region" description="Low complexity" evidence="18">
    <location>
        <begin position="1712"/>
        <end position="1725"/>
    </location>
</feature>
<feature type="region of interest" description="Disordered" evidence="18">
    <location>
        <begin position="1824"/>
        <end position="1846"/>
    </location>
</feature>
<feature type="region of interest" description="Disordered" evidence="18">
    <location>
        <begin position="1690"/>
        <end position="1794"/>
    </location>
</feature>
<feature type="compositionally biased region" description="Polar residues" evidence="18">
    <location>
        <begin position="1876"/>
        <end position="1894"/>
    </location>
</feature>
<name>A0A1I8IL04_9PLAT</name>
<comment type="similarity">
    <text evidence="5">Belongs to the caveolin family.</text>
</comment>
<evidence type="ECO:0000256" key="1">
    <source>
        <dbReference type="ARBA" id="ARBA00004141"/>
    </source>
</evidence>
<evidence type="ECO:0000313" key="21">
    <source>
        <dbReference type="WBParaSite" id="maker-uti_cns_0013723-snap-gene-0.2-mRNA-1"/>
    </source>
</evidence>
<dbReference type="PRINTS" id="PR01078">
    <property type="entry name" value="AMINACHANNEL"/>
</dbReference>
<dbReference type="GO" id="GO:0015280">
    <property type="term" value="F:ligand-gated sodium channel activity"/>
    <property type="evidence" value="ECO:0007669"/>
    <property type="project" value="TreeGrafter"/>
</dbReference>
<comment type="subcellular location">
    <subcellularLocation>
        <location evidence="2">Cell membrane</location>
        <topology evidence="2">Peripheral membrane protein</topology>
    </subcellularLocation>
    <subcellularLocation>
        <location evidence="3">Golgi apparatus membrane</location>
        <topology evidence="3">Peripheral membrane protein</topology>
    </subcellularLocation>
    <subcellularLocation>
        <location evidence="4">Membrane</location>
        <location evidence="4">Caveola</location>
        <topology evidence="4">Peripheral membrane protein</topology>
    </subcellularLocation>
    <subcellularLocation>
        <location evidence="1">Membrane</location>
        <topology evidence="1">Multi-pass membrane protein</topology>
    </subcellularLocation>
</comment>
<comment type="similarity">
    <text evidence="17">Belongs to the amiloride-sensitive sodium channel (TC 1.A.6) family.</text>
</comment>
<dbReference type="WBParaSite" id="maker-uti_cns_0013723-snap-gene-0.2-mRNA-1">
    <property type="protein sequence ID" value="maker-uti_cns_0013723-snap-gene-0.2-mRNA-1"/>
    <property type="gene ID" value="maker-uti_cns_0013723-snap-gene-0.2"/>
</dbReference>
<evidence type="ECO:0000256" key="18">
    <source>
        <dbReference type="SAM" id="MobiDB-lite"/>
    </source>
</evidence>
<keyword evidence="6 17" id="KW-0813">Transport</keyword>
<keyword evidence="12" id="KW-0915">Sodium</keyword>
<dbReference type="PANTHER" id="PTHR11690">
    <property type="entry name" value="AMILORIDE-SENSITIVE SODIUM CHANNEL-RELATED"/>
    <property type="match status" value="1"/>
</dbReference>
<keyword evidence="14 19" id="KW-0472">Membrane</keyword>
<evidence type="ECO:0000256" key="4">
    <source>
        <dbReference type="ARBA" id="ARBA00004543"/>
    </source>
</evidence>
<evidence type="ECO:0000256" key="11">
    <source>
        <dbReference type="ARBA" id="ARBA00023034"/>
    </source>
</evidence>
<evidence type="ECO:0000256" key="12">
    <source>
        <dbReference type="ARBA" id="ARBA00023053"/>
    </source>
</evidence>
<evidence type="ECO:0000256" key="10">
    <source>
        <dbReference type="ARBA" id="ARBA00022989"/>
    </source>
</evidence>
<feature type="transmembrane region" description="Helical" evidence="19">
    <location>
        <begin position="1099"/>
        <end position="1119"/>
    </location>
</feature>
<dbReference type="GO" id="GO:0000139">
    <property type="term" value="C:Golgi membrane"/>
    <property type="evidence" value="ECO:0007669"/>
    <property type="project" value="UniProtKB-SubCell"/>
</dbReference>
<feature type="compositionally biased region" description="Basic residues" evidence="18">
    <location>
        <begin position="33"/>
        <end position="42"/>
    </location>
</feature>
<feature type="compositionally biased region" description="Polar residues" evidence="18">
    <location>
        <begin position="10"/>
        <end position="22"/>
    </location>
</feature>
<evidence type="ECO:0000256" key="17">
    <source>
        <dbReference type="RuleBase" id="RU000679"/>
    </source>
</evidence>
<sequence length="2064" mass="233697">QNEPAEPHSPQRTQSSRTTVHQPESPLSESRHPRSRHPRHQRPSSPCLEDPAPPVAMSFSSSMSFMRRVTYRPHKKTPAIKQRPKAEHSRAKVSNRPSCRLPLPAVEGRASGSGVARVELPSDSSSAPPALAPPLPLLNTKLIRKTTLAIEDRTKPIQGEMLSEALTKYAGEASTHCLSRLAGGRPGYVRAFWFVTLLSSVTLCSIRMRNAFESYSKNSLKTTFRANELDFRFPDIYFCNEIPISGSYSVMLSAADAELLSRYRQLVNASIEGFPHQNRVGNYNIRLVNTLPFNFLADKMAHKSDQLVVSYYFNGNFTPQLRTLRHADHLNCFKLDLTESDIRALQSPTSYMQIGLFLDPLLPKPFDNSTEQYLYQGSSRINVKPVDWSFSFGVDFFQASGIQLFIVPQYEYPSRWGHSFRIGPGQHHKLSISMQETVYDDEVSDRCFGRSNANTGAFLNPYSGDRQKFRNTPIVCWYREIVRLSMERFGCPLADRTGLEIVFARTNIREDFDGQRTNPGLSYLVDNATMQQVRDSLLLLEISSAEFRSNLVLLSLDYSFDALVADVGGLLGLFLGMSLLSALELLELLHDCCLIAWQRVQQRTKRRTADETVDVANSTTCSEISGSFAAARQNQLRSTMLSEALKNFATDATTHSLARLSSDRPVYIKAFWLLAFLTFLCLCCTRIGEFYHTFQRGDLKTTIRADQVKFEFPDIYICNENPISGSYYGILSPEDVELISKYKRLVSDSMAGIEFGDSNFAHYTYFARLVNTLPYQFLSDKLGRRVNQLAVQFLFDGDPTPKFRIQRHSALLNCFTLNFTESDYEVLSNPVSYIQMGLFLDLLEPPVAFDNSGISPVHWNLMFGLGFSMPTGFSVLITPRGQHPSASDARLQIGPGQSHRLSLKMQDTVYEEDLKGDRCFGDDKSEELLDPYTMGVYKVKFSLDECGYREIVRQSMEKFNCVPWQMTLPWDLRRSPMCFNLTQFPRSLVLNKTVMKERERVVGFATAKCAKHVPCRRRSYTFDYSTSLWPTEKDWSGFLREHIATNLLDQGGPTPGLRQLVHNATFRQVQESLVYLEMFADKYMCQEVRLSYAYSFNSLIADIGGILGLFLGMSLLSLLEVLELLHDCGLIACRRLQTRTATRKTADASSTDMAAMLSTAIAKYAKEATTHSLSRIAGERPLYVRVLWLLVFLASVILCVVRIVETYSSFAKAELKTTIRANELDFVFPELHICKEKPISGSYSVTLSAEDNALLSRYRALVNRSLAGVYKELVADDFLPENYAIRLINTLPFQFLFDKMALRASQLVFMYYFEGKSTPKISTFRHPLYLNCFTIDFTDKEIRSLQNPSNYFQIGLFLDPPLPHSFDNSTEQDVLPLFGSFINPKPSDWTFRHGLDYSVARGFEIFITPRGQHPSFMDATLNVGPGQNHRLKIKMKDTIFDADVSSRCLAADSSSKSVNIFDPYTQGKRTFNYSHVDCWYREIARMSLELFNCTPWGYPLPWEYRSLPSCFNLTQFPSGTILTSRLLEDREMMLYKATLHCANKVPCRQRTYSYEYSSAQWPTERDWQMYFKKYIALYKVEKNGLTPGFSYLVRNATMEQVRQSLLFLEVSGAQLHSQEVRLSPAYSFNSLVADVGGLLGLFLGMSLLSALELLELLHDCCLIAWERIQQRSNRGRDYKDLAKAIVHGEAKSAATAETKETVTTEQPKAEETAAAEAQAPSTSAEATEDAKKKEKEEKEKVKKEKEEQKKREAEEKKRKREEEKKAKAEAKAKAKAEAAESAGAGGSSTARKPCWLTDKTDMDLLNRDKNQINCHVNLRSTLRSVMSETPSTPPQEAGQNAGGDSAIMLSSETQGDESSTYLRAEGEITGPAGTAGSESELQQQQSVDEATASSEGKPGTEKQRTGRIPPIRIPKAPKVAGRRVTLERNKDYKEQMDIVTRDPNSLNIHCKVQFEDIIAEPDPTVFSFDNVWTCSFKVFTSTKLWCYRIISLICAIPAAICWGIEFAMLSFCTIWCWQPSLKAFDISLWYTRRIYEILLKVFVEPCFHAFGKCLSHIVVTVRRE</sequence>
<feature type="transmembrane region" description="Helical" evidence="19">
    <location>
        <begin position="1182"/>
        <end position="1204"/>
    </location>
</feature>
<evidence type="ECO:0000256" key="14">
    <source>
        <dbReference type="ARBA" id="ARBA00023136"/>
    </source>
</evidence>
<keyword evidence="9 17" id="KW-0812">Transmembrane</keyword>
<reference evidence="21" key="1">
    <citation type="submission" date="2016-11" db="UniProtKB">
        <authorList>
            <consortium name="WormBaseParasite"/>
        </authorList>
    </citation>
    <scope>IDENTIFICATION</scope>
</reference>
<feature type="region of interest" description="Disordered" evidence="18">
    <location>
        <begin position="1868"/>
        <end position="1913"/>
    </location>
</feature>
<evidence type="ECO:0000256" key="6">
    <source>
        <dbReference type="ARBA" id="ARBA00022448"/>
    </source>
</evidence>
<dbReference type="Pfam" id="PF00858">
    <property type="entry name" value="ASC"/>
    <property type="match status" value="4"/>
</dbReference>
<evidence type="ECO:0000256" key="13">
    <source>
        <dbReference type="ARBA" id="ARBA00023065"/>
    </source>
</evidence>
<evidence type="ECO:0000256" key="7">
    <source>
        <dbReference type="ARBA" id="ARBA00022461"/>
    </source>
</evidence>
<evidence type="ECO:0000256" key="2">
    <source>
        <dbReference type="ARBA" id="ARBA00004202"/>
    </source>
</evidence>
<protein>
    <submittedName>
        <fullName evidence="21">SRCR domain-containing protein</fullName>
    </submittedName>
</protein>
<evidence type="ECO:0000256" key="9">
    <source>
        <dbReference type="ARBA" id="ARBA00022692"/>
    </source>
</evidence>
<evidence type="ECO:0000256" key="3">
    <source>
        <dbReference type="ARBA" id="ARBA00004395"/>
    </source>
</evidence>
<dbReference type="InterPro" id="IPR001612">
    <property type="entry name" value="Caveolin"/>
</dbReference>
<keyword evidence="16 17" id="KW-0407">Ion channel</keyword>
<keyword evidence="13 17" id="KW-0406">Ion transport</keyword>
<dbReference type="Gene3D" id="1.10.287.770">
    <property type="entry name" value="YojJ-like"/>
    <property type="match status" value="3"/>
</dbReference>